<evidence type="ECO:0000256" key="5">
    <source>
        <dbReference type="ARBA" id="ARBA00023136"/>
    </source>
</evidence>
<dbReference type="PANTHER" id="PTHR42893">
    <property type="entry name" value="PROTEIN DETOXIFICATION 44, CHLOROPLASTIC-RELATED"/>
    <property type="match status" value="1"/>
</dbReference>
<dbReference type="EMBL" id="CAWUPB010000913">
    <property type="protein sequence ID" value="CAK7329626.1"/>
    <property type="molecule type" value="Genomic_DNA"/>
</dbReference>
<gene>
    <name evidence="6" type="ORF">DCAF_LOCUS7381</name>
</gene>
<comment type="subcellular location">
    <subcellularLocation>
        <location evidence="1">Membrane</location>
        <topology evidence="1">Multi-pass membrane protein</topology>
    </subcellularLocation>
</comment>
<evidence type="ECO:0000256" key="2">
    <source>
        <dbReference type="ARBA" id="ARBA00010199"/>
    </source>
</evidence>
<proteinExistence type="inferred from homology"/>
<keyword evidence="5" id="KW-0472">Membrane</keyword>
<organism evidence="6 7">
    <name type="scientific">Dovyalis caffra</name>
    <dbReference type="NCBI Taxonomy" id="77055"/>
    <lineage>
        <taxon>Eukaryota</taxon>
        <taxon>Viridiplantae</taxon>
        <taxon>Streptophyta</taxon>
        <taxon>Embryophyta</taxon>
        <taxon>Tracheophyta</taxon>
        <taxon>Spermatophyta</taxon>
        <taxon>Magnoliopsida</taxon>
        <taxon>eudicotyledons</taxon>
        <taxon>Gunneridae</taxon>
        <taxon>Pentapetalae</taxon>
        <taxon>rosids</taxon>
        <taxon>fabids</taxon>
        <taxon>Malpighiales</taxon>
        <taxon>Salicaceae</taxon>
        <taxon>Flacourtieae</taxon>
        <taxon>Dovyalis</taxon>
    </lineage>
</organism>
<evidence type="ECO:0000256" key="3">
    <source>
        <dbReference type="ARBA" id="ARBA00022692"/>
    </source>
</evidence>
<reference evidence="6 7" key="1">
    <citation type="submission" date="2024-01" db="EMBL/GenBank/DDBJ databases">
        <authorList>
            <person name="Waweru B."/>
        </authorList>
    </citation>
    <scope>NUCLEOTIDE SEQUENCE [LARGE SCALE GENOMIC DNA]</scope>
</reference>
<name>A0AAV1R789_9ROSI</name>
<accession>A0AAV1R789</accession>
<evidence type="ECO:0000313" key="6">
    <source>
        <dbReference type="EMBL" id="CAK7329626.1"/>
    </source>
</evidence>
<protein>
    <recommendedName>
        <fullName evidence="8">Protein DETOXIFICATION</fullName>
    </recommendedName>
</protein>
<evidence type="ECO:0008006" key="8">
    <source>
        <dbReference type="Google" id="ProtNLM"/>
    </source>
</evidence>
<dbReference type="GO" id="GO:0016020">
    <property type="term" value="C:membrane"/>
    <property type="evidence" value="ECO:0007669"/>
    <property type="project" value="UniProtKB-SubCell"/>
</dbReference>
<dbReference type="PANTHER" id="PTHR42893:SF9">
    <property type="entry name" value="PROTEIN DETOXIFICATION 46, CHLOROPLASTIC"/>
    <property type="match status" value="1"/>
</dbReference>
<keyword evidence="3" id="KW-0812">Transmembrane</keyword>
<dbReference type="InterPro" id="IPR044644">
    <property type="entry name" value="DinF-like"/>
</dbReference>
<comment type="caution">
    <text evidence="6">The sequence shown here is derived from an EMBL/GenBank/DDBJ whole genome shotgun (WGS) entry which is preliminary data.</text>
</comment>
<keyword evidence="4" id="KW-1133">Transmembrane helix</keyword>
<evidence type="ECO:0000256" key="4">
    <source>
        <dbReference type="ARBA" id="ARBA00022989"/>
    </source>
</evidence>
<sequence length="521" mass="57067">MASGFSTSFIFRVSNLWKSSKGHQFRRENESTIDSILKEEEIEVEVNRKGLENQSLWSQIKEIVVFTGPATGLWLCGPLMSLIDTVVIGQGSYIELAALGPATVLCDYMSYAFMFLSIATSNMVATSLARRLKEVFCAMLESLMLLCKCSGLRLEVIVRGLQHWADWQFIKGTICTQKPAICMVRLLANMHGSAVGLYSRLSVACSSCRMGCSKCKVKFSRSLVYPMLYLLDELTVSYLGMKDSWGPLKALAVSSVVNGVGDVVLCSFLGYGIAGAAWATMVSQVIAAYMMIEALNKKGYNAFGISLPTADELLKVIGLAAPVFVTMMSKVAFYSLMIYFATSMGTHSVAAHQVMLQIMGMCTVLGEPLSQTAQSFMPELIYGVNRSLAKVNSSAIVFSAPATALSEIQSSERSIDETGSNASKITYHNWGYNGIAARDHWYICSLVFPKYLYPRSEGHTGGAVVLVLVSSRGYGLPGCWCALVGFQWARFFLSLRRLLSSNGILYSEDLSRCKMEKLKAA</sequence>
<evidence type="ECO:0000256" key="1">
    <source>
        <dbReference type="ARBA" id="ARBA00004141"/>
    </source>
</evidence>
<evidence type="ECO:0000313" key="7">
    <source>
        <dbReference type="Proteomes" id="UP001314170"/>
    </source>
</evidence>
<dbReference type="Proteomes" id="UP001314170">
    <property type="component" value="Unassembled WGS sequence"/>
</dbReference>
<dbReference type="AlphaFoldDB" id="A0AAV1R789"/>
<keyword evidence="7" id="KW-1185">Reference proteome</keyword>
<comment type="similarity">
    <text evidence="2">Belongs to the multi antimicrobial extrusion (MATE) (TC 2.A.66.1) family.</text>
</comment>